<dbReference type="PANTHER" id="PTHR46888">
    <property type="entry name" value="ZINC KNUCKLE DOMAINCONTAINING PROTEIN-RELATED"/>
    <property type="match status" value="1"/>
</dbReference>
<dbReference type="Proteomes" id="UP001283361">
    <property type="component" value="Unassembled WGS sequence"/>
</dbReference>
<protein>
    <recommendedName>
        <fullName evidence="3">SCAN box domain-containing protein</fullName>
    </recommendedName>
</protein>
<comment type="caution">
    <text evidence="1">The sequence shown here is derived from an EMBL/GenBank/DDBJ whole genome shotgun (WGS) entry which is preliminary data.</text>
</comment>
<sequence>MPKLPAFVDRKDDLDSWLFRFERFATTSGWSKESCCLSLSAPLQGRALEAFCRLSETEATDYDRVKEVLQKRYNLTEDGYKQRFHTCSLEEGENTSMFIVRLKTYLERWMKLAEAPLTYEALRDLFVEE</sequence>
<keyword evidence="2" id="KW-1185">Reference proteome</keyword>
<dbReference type="PANTHER" id="PTHR46888:SF1">
    <property type="entry name" value="RIBONUCLEASE H"/>
    <property type="match status" value="1"/>
</dbReference>
<evidence type="ECO:0008006" key="3">
    <source>
        <dbReference type="Google" id="ProtNLM"/>
    </source>
</evidence>
<gene>
    <name evidence="1" type="ORF">RRG08_013657</name>
</gene>
<dbReference type="Gene3D" id="1.10.4020.10">
    <property type="entry name" value="DNA breaking-rejoining enzymes"/>
    <property type="match status" value="1"/>
</dbReference>
<accession>A0AAE1DR60</accession>
<dbReference type="AlphaFoldDB" id="A0AAE1DR60"/>
<evidence type="ECO:0000313" key="1">
    <source>
        <dbReference type="EMBL" id="KAK3779702.1"/>
    </source>
</evidence>
<name>A0AAE1DR60_9GAST</name>
<evidence type="ECO:0000313" key="2">
    <source>
        <dbReference type="Proteomes" id="UP001283361"/>
    </source>
</evidence>
<reference evidence="1" key="1">
    <citation type="journal article" date="2023" name="G3 (Bethesda)">
        <title>A reference genome for the long-term kleptoplast-retaining sea slug Elysia crispata morphotype clarki.</title>
        <authorList>
            <person name="Eastman K.E."/>
            <person name="Pendleton A.L."/>
            <person name="Shaikh M.A."/>
            <person name="Suttiyut T."/>
            <person name="Ogas R."/>
            <person name="Tomko P."/>
            <person name="Gavelis G."/>
            <person name="Widhalm J.R."/>
            <person name="Wisecaver J.H."/>
        </authorList>
    </citation>
    <scope>NUCLEOTIDE SEQUENCE</scope>
    <source>
        <strain evidence="1">ECLA1</strain>
    </source>
</reference>
<organism evidence="1 2">
    <name type="scientific">Elysia crispata</name>
    <name type="common">lettuce slug</name>
    <dbReference type="NCBI Taxonomy" id="231223"/>
    <lineage>
        <taxon>Eukaryota</taxon>
        <taxon>Metazoa</taxon>
        <taxon>Spiralia</taxon>
        <taxon>Lophotrochozoa</taxon>
        <taxon>Mollusca</taxon>
        <taxon>Gastropoda</taxon>
        <taxon>Heterobranchia</taxon>
        <taxon>Euthyneura</taxon>
        <taxon>Panpulmonata</taxon>
        <taxon>Sacoglossa</taxon>
        <taxon>Placobranchoidea</taxon>
        <taxon>Plakobranchidae</taxon>
        <taxon>Elysia</taxon>
    </lineage>
</organism>
<dbReference type="InterPro" id="IPR038269">
    <property type="entry name" value="SCAN_sf"/>
</dbReference>
<proteinExistence type="predicted"/>
<dbReference type="EMBL" id="JAWDGP010002817">
    <property type="protein sequence ID" value="KAK3779702.1"/>
    <property type="molecule type" value="Genomic_DNA"/>
</dbReference>